<protein>
    <recommendedName>
        <fullName evidence="10">MICOS complex subunit MIC19</fullName>
    </recommendedName>
</protein>
<keyword evidence="6" id="KW-0449">Lipoprotein</keyword>
<keyword evidence="1" id="KW-0519">Myristate</keyword>
<keyword evidence="5" id="KW-1015">Disulfide bond</keyword>
<dbReference type="Ensembl" id="ENSSCAT00000019405.1">
    <property type="protein sequence ID" value="ENSSCAP00000017332.1"/>
    <property type="gene ID" value="ENSSCAG00000012593.1"/>
</dbReference>
<evidence type="ECO:0000313" key="9">
    <source>
        <dbReference type="Proteomes" id="UP000694409"/>
    </source>
</evidence>
<dbReference type="PANTHER" id="PTHR21588:SF18">
    <property type="entry name" value="MICOS COMPLEX SUBUNIT MIC19"/>
    <property type="match status" value="1"/>
</dbReference>
<comment type="subcellular location">
    <subcellularLocation>
        <location evidence="7">Mitochondrion inner membrane</location>
        <topology evidence="7">Lipid-anchor</topology>
    </subcellularLocation>
</comment>
<keyword evidence="3" id="KW-0496">Mitochondrion</keyword>
<reference evidence="8" key="2">
    <citation type="submission" date="2025-09" db="UniProtKB">
        <authorList>
            <consortium name="Ensembl"/>
        </authorList>
    </citation>
    <scope>IDENTIFICATION</scope>
</reference>
<dbReference type="GO" id="GO:0061617">
    <property type="term" value="C:MICOS complex"/>
    <property type="evidence" value="ECO:0007669"/>
    <property type="project" value="InterPro"/>
</dbReference>
<dbReference type="GeneTree" id="ENSGT00390000000903"/>
<sequence length="213" mass="24267">MWAFPGEEPSLLWSAFPLEYLTHKPDVTGALPASSLYARSGILGCALGGHQSLGVHLPHPLTFGEMILRQDLQGTFTWLVLIYKFKLDSSFEAEHSFPRETQSGAISAARQLEEKDRELRKHDAYYKEQLARLEERSAQFYKVTTEQYQKAADEVSARFKRYESHPICGELQDKILQCYREHAQETLSCSALASQYLRCVNHAKQVKKNGLIT</sequence>
<dbReference type="InterPro" id="IPR007964">
    <property type="entry name" value="MIC19/MIC25"/>
</dbReference>
<dbReference type="PROSITE" id="PS51808">
    <property type="entry name" value="CHCH"/>
    <property type="match status" value="1"/>
</dbReference>
<evidence type="ECO:0000256" key="6">
    <source>
        <dbReference type="ARBA" id="ARBA00023288"/>
    </source>
</evidence>
<evidence type="ECO:0000313" key="8">
    <source>
        <dbReference type="Ensembl" id="ENSSCAP00000017332.1"/>
    </source>
</evidence>
<keyword evidence="4" id="KW-0472">Membrane</keyword>
<dbReference type="InterPro" id="IPR052632">
    <property type="entry name" value="MICOS_subunit_Mic19"/>
</dbReference>
<keyword evidence="9" id="KW-1185">Reference proteome</keyword>
<dbReference type="Pfam" id="PF05300">
    <property type="entry name" value="MIC19_MIC25"/>
    <property type="match status" value="1"/>
</dbReference>
<dbReference type="Proteomes" id="UP000694409">
    <property type="component" value="Unassembled WGS sequence"/>
</dbReference>
<evidence type="ECO:0000256" key="3">
    <source>
        <dbReference type="ARBA" id="ARBA00023128"/>
    </source>
</evidence>
<dbReference type="AlphaFoldDB" id="A0A8C9UF72"/>
<accession>A0A8C9UF72</accession>
<proteinExistence type="predicted"/>
<organism evidence="8 9">
    <name type="scientific">Serinus canaria</name>
    <name type="common">Island canary</name>
    <name type="synonym">Fringilla canaria</name>
    <dbReference type="NCBI Taxonomy" id="9135"/>
    <lineage>
        <taxon>Eukaryota</taxon>
        <taxon>Metazoa</taxon>
        <taxon>Chordata</taxon>
        <taxon>Craniata</taxon>
        <taxon>Vertebrata</taxon>
        <taxon>Euteleostomi</taxon>
        <taxon>Archelosauria</taxon>
        <taxon>Archosauria</taxon>
        <taxon>Dinosauria</taxon>
        <taxon>Saurischia</taxon>
        <taxon>Theropoda</taxon>
        <taxon>Coelurosauria</taxon>
        <taxon>Aves</taxon>
        <taxon>Neognathae</taxon>
        <taxon>Neoaves</taxon>
        <taxon>Telluraves</taxon>
        <taxon>Australaves</taxon>
        <taxon>Passeriformes</taxon>
        <taxon>Passeroidea</taxon>
        <taxon>Fringillidae</taxon>
        <taxon>Carduelinae</taxon>
        <taxon>Serinus</taxon>
    </lineage>
</organism>
<name>A0A8C9UF72_SERCA</name>
<evidence type="ECO:0000256" key="2">
    <source>
        <dbReference type="ARBA" id="ARBA00022792"/>
    </source>
</evidence>
<dbReference type="PANTHER" id="PTHR21588">
    <property type="entry name" value="COILED-COIL-HELIX-COILED-COIL-HELIX DOMAIN CONTAINING 6"/>
    <property type="match status" value="1"/>
</dbReference>
<evidence type="ECO:0000256" key="5">
    <source>
        <dbReference type="ARBA" id="ARBA00023157"/>
    </source>
</evidence>
<dbReference type="GO" id="GO:0007007">
    <property type="term" value="P:inner mitochondrial membrane organization"/>
    <property type="evidence" value="ECO:0007669"/>
    <property type="project" value="TreeGrafter"/>
</dbReference>
<reference evidence="8" key="1">
    <citation type="submission" date="2025-08" db="UniProtKB">
        <authorList>
            <consortium name="Ensembl"/>
        </authorList>
    </citation>
    <scope>IDENTIFICATION</scope>
</reference>
<evidence type="ECO:0000256" key="4">
    <source>
        <dbReference type="ARBA" id="ARBA00023136"/>
    </source>
</evidence>
<evidence type="ECO:0000256" key="1">
    <source>
        <dbReference type="ARBA" id="ARBA00022707"/>
    </source>
</evidence>
<keyword evidence="2" id="KW-0999">Mitochondrion inner membrane</keyword>
<evidence type="ECO:0000256" key="7">
    <source>
        <dbReference type="ARBA" id="ARBA00034476"/>
    </source>
</evidence>
<evidence type="ECO:0008006" key="10">
    <source>
        <dbReference type="Google" id="ProtNLM"/>
    </source>
</evidence>